<keyword evidence="9" id="KW-1185">Reference proteome</keyword>
<evidence type="ECO:0000313" key="9">
    <source>
        <dbReference type="Proteomes" id="UP000738349"/>
    </source>
</evidence>
<dbReference type="InterPro" id="IPR052053">
    <property type="entry name" value="IM_YidH-like"/>
</dbReference>
<protein>
    <recommendedName>
        <fullName evidence="7">DUF202 domain-containing protein</fullName>
    </recommendedName>
</protein>
<keyword evidence="3 6" id="KW-1133">Transmembrane helix</keyword>
<feature type="transmembrane region" description="Helical" evidence="6">
    <location>
        <begin position="124"/>
        <end position="147"/>
    </location>
</feature>
<feature type="region of interest" description="Disordered" evidence="5">
    <location>
        <begin position="1"/>
        <end position="95"/>
    </location>
</feature>
<organism evidence="8 9">
    <name type="scientific">Dactylonectria macrodidyma</name>
    <dbReference type="NCBI Taxonomy" id="307937"/>
    <lineage>
        <taxon>Eukaryota</taxon>
        <taxon>Fungi</taxon>
        <taxon>Dikarya</taxon>
        <taxon>Ascomycota</taxon>
        <taxon>Pezizomycotina</taxon>
        <taxon>Sordariomycetes</taxon>
        <taxon>Hypocreomycetidae</taxon>
        <taxon>Hypocreales</taxon>
        <taxon>Nectriaceae</taxon>
        <taxon>Dactylonectria</taxon>
    </lineage>
</organism>
<dbReference type="InterPro" id="IPR003807">
    <property type="entry name" value="DUF202"/>
</dbReference>
<evidence type="ECO:0000313" key="8">
    <source>
        <dbReference type="EMBL" id="KAH7156654.1"/>
    </source>
</evidence>
<keyword evidence="2 6" id="KW-0812">Transmembrane</keyword>
<comment type="caution">
    <text evidence="8">The sequence shown here is derived from an EMBL/GenBank/DDBJ whole genome shotgun (WGS) entry which is preliminary data.</text>
</comment>
<accession>A0A9P9F9J9</accession>
<evidence type="ECO:0000256" key="4">
    <source>
        <dbReference type="ARBA" id="ARBA00023136"/>
    </source>
</evidence>
<feature type="transmembrane region" description="Helical" evidence="6">
    <location>
        <begin position="159"/>
        <end position="180"/>
    </location>
</feature>
<dbReference type="EMBL" id="JAGMUV010000005">
    <property type="protein sequence ID" value="KAH7156654.1"/>
    <property type="molecule type" value="Genomic_DNA"/>
</dbReference>
<evidence type="ECO:0000256" key="3">
    <source>
        <dbReference type="ARBA" id="ARBA00022989"/>
    </source>
</evidence>
<evidence type="ECO:0000259" key="7">
    <source>
        <dbReference type="Pfam" id="PF02656"/>
    </source>
</evidence>
<dbReference type="OrthoDB" id="199599at2759"/>
<feature type="compositionally biased region" description="Low complexity" evidence="5">
    <location>
        <begin position="67"/>
        <end position="84"/>
    </location>
</feature>
<proteinExistence type="predicted"/>
<gene>
    <name evidence="8" type="ORF">EDB81DRAFT_396852</name>
</gene>
<dbReference type="AlphaFoldDB" id="A0A9P9F9J9"/>
<name>A0A9P9F9J9_9HYPO</name>
<evidence type="ECO:0000256" key="5">
    <source>
        <dbReference type="SAM" id="MobiDB-lite"/>
    </source>
</evidence>
<comment type="subcellular location">
    <subcellularLocation>
        <location evidence="1">Endomembrane system</location>
        <topology evidence="1">Multi-pass membrane protein</topology>
    </subcellularLocation>
</comment>
<dbReference type="GO" id="GO:0012505">
    <property type="term" value="C:endomembrane system"/>
    <property type="evidence" value="ECO:0007669"/>
    <property type="project" value="UniProtKB-SubCell"/>
</dbReference>
<dbReference type="Pfam" id="PF02656">
    <property type="entry name" value="DUF202"/>
    <property type="match status" value="1"/>
</dbReference>
<keyword evidence="4 6" id="KW-0472">Membrane</keyword>
<evidence type="ECO:0000256" key="1">
    <source>
        <dbReference type="ARBA" id="ARBA00004127"/>
    </source>
</evidence>
<reference evidence="8" key="1">
    <citation type="journal article" date="2021" name="Nat. Commun.">
        <title>Genetic determinants of endophytism in the Arabidopsis root mycobiome.</title>
        <authorList>
            <person name="Mesny F."/>
            <person name="Miyauchi S."/>
            <person name="Thiergart T."/>
            <person name="Pickel B."/>
            <person name="Atanasova L."/>
            <person name="Karlsson M."/>
            <person name="Huettel B."/>
            <person name="Barry K.W."/>
            <person name="Haridas S."/>
            <person name="Chen C."/>
            <person name="Bauer D."/>
            <person name="Andreopoulos W."/>
            <person name="Pangilinan J."/>
            <person name="LaButti K."/>
            <person name="Riley R."/>
            <person name="Lipzen A."/>
            <person name="Clum A."/>
            <person name="Drula E."/>
            <person name="Henrissat B."/>
            <person name="Kohler A."/>
            <person name="Grigoriev I.V."/>
            <person name="Martin F.M."/>
            <person name="Hacquard S."/>
        </authorList>
    </citation>
    <scope>NUCLEOTIDE SEQUENCE</scope>
    <source>
        <strain evidence="8">MPI-CAGE-AT-0147</strain>
    </source>
</reference>
<feature type="compositionally biased region" description="Low complexity" evidence="5">
    <location>
        <begin position="23"/>
        <end position="40"/>
    </location>
</feature>
<evidence type="ECO:0000256" key="2">
    <source>
        <dbReference type="ARBA" id="ARBA00022692"/>
    </source>
</evidence>
<sequence>MHSRGRPRSNSAISLHELDGQLHSRVNHSSASSGSRGPPSQDRDQGLNGDQDDDNYEQSHESSEPRGVGSAGTAGSESGDASESSPPPWRETPVSRLSKAWGSHVSCEVDFDAARDHLALERTFLGYLRTSMTMSMLGTAVAQLYSITEDGLGFGYTQVGKPLATLCFAFSIATILLGAIRSWRHQHSMMGGRALTGGFEIHLLGIGTCLLLLVFLGMMVAIDTIQASHED</sequence>
<dbReference type="PANTHER" id="PTHR34187:SF1">
    <property type="entry name" value="DUF202 DOMAIN-CONTAINING PROTEIN"/>
    <property type="match status" value="1"/>
</dbReference>
<evidence type="ECO:0000256" key="6">
    <source>
        <dbReference type="SAM" id="Phobius"/>
    </source>
</evidence>
<feature type="domain" description="DUF202" evidence="7">
    <location>
        <begin position="115"/>
        <end position="187"/>
    </location>
</feature>
<feature type="transmembrane region" description="Helical" evidence="6">
    <location>
        <begin position="201"/>
        <end position="222"/>
    </location>
</feature>
<dbReference type="Proteomes" id="UP000738349">
    <property type="component" value="Unassembled WGS sequence"/>
</dbReference>
<dbReference type="PANTHER" id="PTHR34187">
    <property type="entry name" value="FGR18P"/>
    <property type="match status" value="1"/>
</dbReference>